<dbReference type="AlphaFoldDB" id="A0A6M0CG05"/>
<keyword evidence="1" id="KW-1133">Transmembrane helix</keyword>
<evidence type="ECO:0008006" key="4">
    <source>
        <dbReference type="Google" id="ProtNLM"/>
    </source>
</evidence>
<evidence type="ECO:0000256" key="1">
    <source>
        <dbReference type="SAM" id="Phobius"/>
    </source>
</evidence>
<dbReference type="Proteomes" id="UP000474296">
    <property type="component" value="Unassembled WGS sequence"/>
</dbReference>
<evidence type="ECO:0000313" key="3">
    <source>
        <dbReference type="Proteomes" id="UP000474296"/>
    </source>
</evidence>
<dbReference type="RefSeq" id="WP_164030296.1">
    <property type="nucleotide sequence ID" value="NZ_JAABOQ010000002.1"/>
</dbReference>
<keyword evidence="1" id="KW-0472">Membrane</keyword>
<organism evidence="2 3">
    <name type="scientific">Spongiivirga citrea</name>
    <dbReference type="NCBI Taxonomy" id="1481457"/>
    <lineage>
        <taxon>Bacteria</taxon>
        <taxon>Pseudomonadati</taxon>
        <taxon>Bacteroidota</taxon>
        <taxon>Flavobacteriia</taxon>
        <taxon>Flavobacteriales</taxon>
        <taxon>Flavobacteriaceae</taxon>
        <taxon>Spongiivirga</taxon>
    </lineage>
</organism>
<dbReference type="EMBL" id="JAABOQ010000002">
    <property type="protein sequence ID" value="NER16788.1"/>
    <property type="molecule type" value="Genomic_DNA"/>
</dbReference>
<accession>A0A6M0CG05</accession>
<protein>
    <recommendedName>
        <fullName evidence="4">Type II secretion system protein GspC N-terminal domain-containing protein</fullName>
    </recommendedName>
</protein>
<evidence type="ECO:0000313" key="2">
    <source>
        <dbReference type="EMBL" id="NER16788.1"/>
    </source>
</evidence>
<name>A0A6M0CG05_9FLAO</name>
<keyword evidence="3" id="KW-1185">Reference proteome</keyword>
<proteinExistence type="predicted"/>
<sequence>MKKNTKTYVLLAVVILIWGLLLYRMFSWGDDENTITQNNNAFAQFNPIKPTEKDTFSITVHERDPFLGTIEKPKRRTTTRPKQVETIVWPTISYKGLVGSNTGSNAIFLVDINGTQHLIKKGTTTNEITLISGNKDQVVLRFKGKRKTFKRT</sequence>
<feature type="transmembrane region" description="Helical" evidence="1">
    <location>
        <begin position="7"/>
        <end position="26"/>
    </location>
</feature>
<gene>
    <name evidence="2" type="ORF">GWK10_06175</name>
</gene>
<keyword evidence="1" id="KW-0812">Transmembrane</keyword>
<comment type="caution">
    <text evidence="2">The sequence shown here is derived from an EMBL/GenBank/DDBJ whole genome shotgun (WGS) entry which is preliminary data.</text>
</comment>
<reference evidence="2 3" key="1">
    <citation type="submission" date="2020-01" db="EMBL/GenBank/DDBJ databases">
        <title>Spongiivirga citrea KCTC 32990T.</title>
        <authorList>
            <person name="Wang G."/>
        </authorList>
    </citation>
    <scope>NUCLEOTIDE SEQUENCE [LARGE SCALE GENOMIC DNA]</scope>
    <source>
        <strain evidence="2 3">KCTC 32990</strain>
    </source>
</reference>